<proteinExistence type="evidence at transcript level"/>
<dbReference type="Pfam" id="PF01554">
    <property type="entry name" value="MatE"/>
    <property type="match status" value="1"/>
</dbReference>
<dbReference type="InterPro" id="IPR002528">
    <property type="entry name" value="MATE_fam"/>
</dbReference>
<dbReference type="GO" id="GO:0042910">
    <property type="term" value="F:xenobiotic transmembrane transporter activity"/>
    <property type="evidence" value="ECO:0007669"/>
    <property type="project" value="InterPro"/>
</dbReference>
<comment type="similarity">
    <text evidence="1">Belongs to the multi antimicrobial extrusion (MATE) (TC 2.A.66.1) family.</text>
</comment>
<evidence type="ECO:0000313" key="2">
    <source>
        <dbReference type="EMBL" id="AFK44016.1"/>
    </source>
</evidence>
<name>I3SUS4_LOTJA</name>
<evidence type="ECO:0008006" key="3">
    <source>
        <dbReference type="Google" id="ProtNLM"/>
    </source>
</evidence>
<dbReference type="EMBL" id="BT144222">
    <property type="protein sequence ID" value="AFK44016.1"/>
    <property type="molecule type" value="mRNA"/>
</dbReference>
<dbReference type="AlphaFoldDB" id="I3SUS4"/>
<reference evidence="2" key="1">
    <citation type="submission" date="2012-05" db="EMBL/GenBank/DDBJ databases">
        <authorList>
            <person name="Krishnakumar V."/>
            <person name="Cheung F."/>
            <person name="Xiao Y."/>
            <person name="Chan A."/>
            <person name="Moskal W.A."/>
            <person name="Town C.D."/>
        </authorList>
    </citation>
    <scope>NUCLEOTIDE SEQUENCE</scope>
</reference>
<organism evidence="2">
    <name type="scientific">Lotus japonicus</name>
    <name type="common">Lotus corniculatus var. japonicus</name>
    <dbReference type="NCBI Taxonomy" id="34305"/>
    <lineage>
        <taxon>Eukaryota</taxon>
        <taxon>Viridiplantae</taxon>
        <taxon>Streptophyta</taxon>
        <taxon>Embryophyta</taxon>
        <taxon>Tracheophyta</taxon>
        <taxon>Spermatophyta</taxon>
        <taxon>Magnoliopsida</taxon>
        <taxon>eudicotyledons</taxon>
        <taxon>Gunneridae</taxon>
        <taxon>Pentapetalae</taxon>
        <taxon>rosids</taxon>
        <taxon>fabids</taxon>
        <taxon>Fabales</taxon>
        <taxon>Fabaceae</taxon>
        <taxon>Papilionoideae</taxon>
        <taxon>50 kb inversion clade</taxon>
        <taxon>NPAAA clade</taxon>
        <taxon>Hologalegina</taxon>
        <taxon>robinioid clade</taxon>
        <taxon>Loteae</taxon>
        <taxon>Lotus</taxon>
    </lineage>
</organism>
<dbReference type="GO" id="GO:0015297">
    <property type="term" value="F:antiporter activity"/>
    <property type="evidence" value="ECO:0007669"/>
    <property type="project" value="InterPro"/>
</dbReference>
<evidence type="ECO:0000256" key="1">
    <source>
        <dbReference type="ARBA" id="ARBA00010199"/>
    </source>
</evidence>
<sequence length="65" mass="6893">MSLAAIETSIVSASLFACRHVFGYIFSNEKEVVDFVTVMAPLVCLSVILDSVQGVLAGIARGCGW</sequence>
<protein>
    <recommendedName>
        <fullName evidence="3">MATE efflux family protein</fullName>
    </recommendedName>
</protein>
<dbReference type="PANTHER" id="PTHR11206">
    <property type="entry name" value="MULTIDRUG RESISTANCE PROTEIN"/>
    <property type="match status" value="1"/>
</dbReference>
<accession>I3SUS4</accession>
<dbReference type="GO" id="GO:0016020">
    <property type="term" value="C:membrane"/>
    <property type="evidence" value="ECO:0007669"/>
    <property type="project" value="InterPro"/>
</dbReference>